<reference evidence="5" key="1">
    <citation type="submission" date="2023-02" db="EMBL/GenBank/DDBJ databases">
        <title>Kitasatospora phosalacinea NBRC 14362.</title>
        <authorList>
            <person name="Ichikawa N."/>
            <person name="Sato H."/>
            <person name="Tonouchi N."/>
        </authorList>
    </citation>
    <scope>NUCLEOTIDE SEQUENCE</scope>
    <source>
        <strain evidence="5">NBRC 14362</strain>
    </source>
</reference>
<gene>
    <name evidence="5" type="ORF">Kpho01_74620</name>
</gene>
<dbReference type="GO" id="GO:0006631">
    <property type="term" value="P:fatty acid metabolic process"/>
    <property type="evidence" value="ECO:0007669"/>
    <property type="project" value="TreeGrafter"/>
</dbReference>
<dbReference type="PANTHER" id="PTHR43201">
    <property type="entry name" value="ACYL-COA SYNTHETASE"/>
    <property type="match status" value="1"/>
</dbReference>
<dbReference type="Gene3D" id="3.40.50.12780">
    <property type="entry name" value="N-terminal domain of ligase-like"/>
    <property type="match status" value="1"/>
</dbReference>
<organism evidence="5 6">
    <name type="scientific">Kitasatospora phosalacinea</name>
    <dbReference type="NCBI Taxonomy" id="2065"/>
    <lineage>
        <taxon>Bacteria</taxon>
        <taxon>Bacillati</taxon>
        <taxon>Actinomycetota</taxon>
        <taxon>Actinomycetes</taxon>
        <taxon>Kitasatosporales</taxon>
        <taxon>Streptomycetaceae</taxon>
        <taxon>Kitasatospora</taxon>
    </lineage>
</organism>
<dbReference type="Gene3D" id="3.30.300.30">
    <property type="match status" value="1"/>
</dbReference>
<dbReference type="InterPro" id="IPR000873">
    <property type="entry name" value="AMP-dep_synth/lig_dom"/>
</dbReference>
<name>A0A9W6PRH2_9ACTN</name>
<dbReference type="SUPFAM" id="SSF56801">
    <property type="entry name" value="Acetyl-CoA synthetase-like"/>
    <property type="match status" value="1"/>
</dbReference>
<evidence type="ECO:0000313" key="6">
    <source>
        <dbReference type="Proteomes" id="UP001165143"/>
    </source>
</evidence>
<dbReference type="OrthoDB" id="4503175at2"/>
<protein>
    <submittedName>
        <fullName evidence="5">Acyl-CoA synthetase</fullName>
    </submittedName>
</protein>
<evidence type="ECO:0000259" key="3">
    <source>
        <dbReference type="Pfam" id="PF00501"/>
    </source>
</evidence>
<dbReference type="EMBL" id="BSRX01000083">
    <property type="protein sequence ID" value="GLW59452.1"/>
    <property type="molecule type" value="Genomic_DNA"/>
</dbReference>
<evidence type="ECO:0000256" key="1">
    <source>
        <dbReference type="ARBA" id="ARBA00006432"/>
    </source>
</evidence>
<evidence type="ECO:0000313" key="5">
    <source>
        <dbReference type="EMBL" id="GLW59452.1"/>
    </source>
</evidence>
<dbReference type="Pfam" id="PF13193">
    <property type="entry name" value="AMP-binding_C"/>
    <property type="match status" value="1"/>
</dbReference>
<evidence type="ECO:0000259" key="4">
    <source>
        <dbReference type="Pfam" id="PF13193"/>
    </source>
</evidence>
<dbReference type="InterPro" id="IPR045851">
    <property type="entry name" value="AMP-bd_C_sf"/>
</dbReference>
<sequence>MTGLLWERLSASLATHRDRPAVSDPTGTLRHGDLLARSDELRSSLGETAGPGHDRPRIALTLRNTVHYPTALLAVLGSGAVPFLFDPQWEETEIAAAVRSCGIDLLLHDRPLPGAVAAPARPLPGGLQASAATGPRERPDLLPTTELCRYTTGSTGFPNCVEFSGDAVIGAATGWITGTGLRADDGILCFAGLANGLAFNTSLVPGLLAGSVLHLAGGLPTAGHVLRYVRETRPSRLTGFPALYASLLRRTAPAPELAGIRVAISSGAPLPPDDARALAERHGLSVANYYGIAETGPLTFDREPDPARGLGAPLPGVEFRFPPDARPGAAAEIRVRSRSMGSRYLNAPGVLERRLDPDGFYRTGDEGHLEAGLLHLSGRSGKLINIGGRKVDPTEVANVLRTLPGVTDALVLEVARSDGDKALGALVAAPGGLDADTVRAHCRSLLAPYKVPERLAVVDAIPTSSIGKARLTAARALLGG</sequence>
<feature type="domain" description="AMP-binding enzyme C-terminal" evidence="4">
    <location>
        <begin position="395"/>
        <end position="468"/>
    </location>
</feature>
<dbReference type="GO" id="GO:0031956">
    <property type="term" value="F:medium-chain fatty acid-CoA ligase activity"/>
    <property type="evidence" value="ECO:0007669"/>
    <property type="project" value="TreeGrafter"/>
</dbReference>
<comment type="caution">
    <text evidence="5">The sequence shown here is derived from an EMBL/GenBank/DDBJ whole genome shotgun (WGS) entry which is preliminary data.</text>
</comment>
<dbReference type="CDD" id="cd04433">
    <property type="entry name" value="AFD_class_I"/>
    <property type="match status" value="1"/>
</dbReference>
<dbReference type="AlphaFoldDB" id="A0A9W6PRH2"/>
<dbReference type="InterPro" id="IPR025110">
    <property type="entry name" value="AMP-bd_C"/>
</dbReference>
<accession>A0A9W6PRH2</accession>
<dbReference type="InterPro" id="IPR042099">
    <property type="entry name" value="ANL_N_sf"/>
</dbReference>
<dbReference type="Pfam" id="PF00501">
    <property type="entry name" value="AMP-binding"/>
    <property type="match status" value="1"/>
</dbReference>
<dbReference type="PANTHER" id="PTHR43201:SF5">
    <property type="entry name" value="MEDIUM-CHAIN ACYL-COA LIGASE ACSF2, MITOCHONDRIAL"/>
    <property type="match status" value="1"/>
</dbReference>
<dbReference type="RefSeq" id="WP_051778659.1">
    <property type="nucleotide sequence ID" value="NZ_BSRX01000083.1"/>
</dbReference>
<keyword evidence="2" id="KW-0436">Ligase</keyword>
<evidence type="ECO:0000256" key="2">
    <source>
        <dbReference type="ARBA" id="ARBA00022598"/>
    </source>
</evidence>
<dbReference type="Proteomes" id="UP001165143">
    <property type="component" value="Unassembled WGS sequence"/>
</dbReference>
<proteinExistence type="inferred from homology"/>
<comment type="similarity">
    <text evidence="1">Belongs to the ATP-dependent AMP-binding enzyme family.</text>
</comment>
<feature type="domain" description="AMP-dependent synthetase/ligase" evidence="3">
    <location>
        <begin position="12"/>
        <end position="345"/>
    </location>
</feature>